<evidence type="ECO:0000256" key="1">
    <source>
        <dbReference type="ARBA" id="ARBA00004123"/>
    </source>
</evidence>
<keyword evidence="3" id="KW-1185">Reference proteome</keyword>
<comment type="subcellular location">
    <subcellularLocation>
        <location evidence="1">Nucleus</location>
    </subcellularLocation>
</comment>
<evidence type="ECO:0000313" key="3">
    <source>
        <dbReference type="Proteomes" id="UP001487740"/>
    </source>
</evidence>
<dbReference type="Proteomes" id="UP001487740">
    <property type="component" value="Unassembled WGS sequence"/>
</dbReference>
<name>A0AAW0TBS1_SCYPA</name>
<organism evidence="2 3">
    <name type="scientific">Scylla paramamosain</name>
    <name type="common">Mud crab</name>
    <dbReference type="NCBI Taxonomy" id="85552"/>
    <lineage>
        <taxon>Eukaryota</taxon>
        <taxon>Metazoa</taxon>
        <taxon>Ecdysozoa</taxon>
        <taxon>Arthropoda</taxon>
        <taxon>Crustacea</taxon>
        <taxon>Multicrustacea</taxon>
        <taxon>Malacostraca</taxon>
        <taxon>Eumalacostraca</taxon>
        <taxon>Eucarida</taxon>
        <taxon>Decapoda</taxon>
        <taxon>Pleocyemata</taxon>
        <taxon>Brachyura</taxon>
        <taxon>Eubrachyura</taxon>
        <taxon>Portunoidea</taxon>
        <taxon>Portunidae</taxon>
        <taxon>Portuninae</taxon>
        <taxon>Scylla</taxon>
    </lineage>
</organism>
<accession>A0AAW0TBS1</accession>
<dbReference type="GO" id="GO:0005634">
    <property type="term" value="C:nucleus"/>
    <property type="evidence" value="ECO:0007669"/>
    <property type="project" value="UniProtKB-SubCell"/>
</dbReference>
<dbReference type="InterPro" id="IPR036388">
    <property type="entry name" value="WH-like_DNA-bd_sf"/>
</dbReference>
<evidence type="ECO:0000313" key="2">
    <source>
        <dbReference type="EMBL" id="KAK8385010.1"/>
    </source>
</evidence>
<gene>
    <name evidence="2" type="ORF">O3P69_014522</name>
</gene>
<protein>
    <submittedName>
        <fullName evidence="2">Uncharacterized protein</fullName>
    </submittedName>
</protein>
<dbReference type="SUPFAM" id="SSF46689">
    <property type="entry name" value="Homeodomain-like"/>
    <property type="match status" value="1"/>
</dbReference>
<reference evidence="2 3" key="1">
    <citation type="submission" date="2023-03" db="EMBL/GenBank/DDBJ databases">
        <title>High-quality genome of Scylla paramamosain provides insights in environmental adaptation.</title>
        <authorList>
            <person name="Zhang L."/>
        </authorList>
    </citation>
    <scope>NUCLEOTIDE SEQUENCE [LARGE SCALE GENOMIC DNA]</scope>
    <source>
        <strain evidence="2">LZ_2023a</strain>
        <tissue evidence="2">Muscle</tissue>
    </source>
</reference>
<sequence>MVHRCRVAYEPGIMYGAFSYPGREALREAVRVRETSVASRCPFKPTEEWERITIIMLWIEGESSSSIARRIGVSPSTVNRWIRRWKQEGHVFSRCSSDGVEAVLVQELQRCTLSLLLDATNMIHTQVKMLLEKRAPRGAVVLEAAVRGGDGNVTEEGLSRSVDHVQWLGGAWQCLVVVVVSDDPAFLAAFAHLSLRRHALRWSTRILFLTRLSLSHLGGLHGLLSTRNAMLLLITGVKEVMRGNVYMLVPYVAPHTRPVRVASWDTREGLALLSRLPLFPDKYRKFSHGPELLLAIQVIPYHTMRWEDDPSVPEGRRLIVEGALDNVARYFSKALNFTVLTVMRATYSSRIRYMLASGRTFGTKLPDGTWTGMMGLVAREVSTAPGFIESTEAIRDKNRCVGLPSASHALVQKAAPARVCGA</sequence>
<dbReference type="InterPro" id="IPR009057">
    <property type="entry name" value="Homeodomain-like_sf"/>
</dbReference>
<proteinExistence type="predicted"/>
<dbReference type="EMBL" id="JARAKH010000034">
    <property type="protein sequence ID" value="KAK8385010.1"/>
    <property type="molecule type" value="Genomic_DNA"/>
</dbReference>
<dbReference type="AlphaFoldDB" id="A0AAW0TBS1"/>
<comment type="caution">
    <text evidence="2">The sequence shown here is derived from an EMBL/GenBank/DDBJ whole genome shotgun (WGS) entry which is preliminary data.</text>
</comment>
<dbReference type="Pfam" id="PF13384">
    <property type="entry name" value="HTH_23"/>
    <property type="match status" value="1"/>
</dbReference>
<dbReference type="Gene3D" id="1.10.10.10">
    <property type="entry name" value="Winged helix-like DNA-binding domain superfamily/Winged helix DNA-binding domain"/>
    <property type="match status" value="1"/>
</dbReference>